<feature type="binding site" evidence="9">
    <location>
        <position position="91"/>
    </location>
    <ligand>
        <name>Zn(2+)</name>
        <dbReference type="ChEBI" id="CHEBI:29105"/>
    </ligand>
</feature>
<dbReference type="Proteomes" id="UP000469890">
    <property type="component" value="Unassembled WGS sequence"/>
</dbReference>
<comment type="catalytic activity">
    <reaction evidence="8 10">
        <text>hydrogencarbonate + H(+) = CO2 + H2O</text>
        <dbReference type="Rhea" id="RHEA:10748"/>
        <dbReference type="ChEBI" id="CHEBI:15377"/>
        <dbReference type="ChEBI" id="CHEBI:15378"/>
        <dbReference type="ChEBI" id="CHEBI:16526"/>
        <dbReference type="ChEBI" id="CHEBI:17544"/>
        <dbReference type="EC" id="4.2.1.1"/>
    </reaction>
</comment>
<comment type="similarity">
    <text evidence="1 10">Belongs to the beta-class carbonic anhydrase family.</text>
</comment>
<dbReference type="InterPro" id="IPR001765">
    <property type="entry name" value="Carbonic_anhydrase"/>
</dbReference>
<dbReference type="PANTHER" id="PTHR11002:SF76">
    <property type="entry name" value="CARBONIC ANHYDRASE"/>
    <property type="match status" value="1"/>
</dbReference>
<dbReference type="SUPFAM" id="SSF53056">
    <property type="entry name" value="beta-carbonic anhydrase, cab"/>
    <property type="match status" value="1"/>
</dbReference>
<evidence type="ECO:0000256" key="5">
    <source>
        <dbReference type="ARBA" id="ARBA00022833"/>
    </source>
</evidence>
<dbReference type="CDD" id="cd00883">
    <property type="entry name" value="beta_CA_cladeA"/>
    <property type="match status" value="1"/>
</dbReference>
<comment type="cofactor">
    <cofactor evidence="9">
        <name>Zn(2+)</name>
        <dbReference type="ChEBI" id="CHEBI:29105"/>
    </cofactor>
    <text evidence="9">Binds 1 zinc ion per subunit.</text>
</comment>
<feature type="binding site" evidence="9">
    <location>
        <position position="145"/>
    </location>
    <ligand>
        <name>Zn(2+)</name>
        <dbReference type="ChEBI" id="CHEBI:29105"/>
    </ligand>
</feature>
<evidence type="ECO:0000256" key="2">
    <source>
        <dbReference type="ARBA" id="ARBA00012925"/>
    </source>
</evidence>
<evidence type="ECO:0000256" key="4">
    <source>
        <dbReference type="ARBA" id="ARBA00022723"/>
    </source>
</evidence>
<dbReference type="GO" id="GO:0004089">
    <property type="term" value="F:carbonate dehydratase activity"/>
    <property type="evidence" value="ECO:0007669"/>
    <property type="project" value="UniProtKB-UniRule"/>
</dbReference>
<reference evidence="11 12" key="1">
    <citation type="submission" date="2019-09" db="EMBL/GenBank/DDBJ databases">
        <authorList>
            <consortium name="DOE Joint Genome Institute"/>
            <person name="Mondo S.J."/>
            <person name="Navarro-Mendoza M.I."/>
            <person name="Perez-Arques C."/>
            <person name="Panchal S."/>
            <person name="Nicolas F.E."/>
            <person name="Ganguly P."/>
            <person name="Pangilinan J."/>
            <person name="Grigoriev I."/>
            <person name="Heitman J."/>
            <person name="Sanya K."/>
            <person name="Garre V."/>
        </authorList>
    </citation>
    <scope>NUCLEOTIDE SEQUENCE [LARGE SCALE GENOMIC DNA]</scope>
    <source>
        <strain evidence="11 12">MU402</strain>
    </source>
</reference>
<evidence type="ECO:0000256" key="7">
    <source>
        <dbReference type="ARBA" id="ARBA00031969"/>
    </source>
</evidence>
<dbReference type="FunFam" id="3.40.1050.10:FF:000001">
    <property type="entry name" value="Carbonic anhydrase"/>
    <property type="match status" value="1"/>
</dbReference>
<feature type="binding site" evidence="9">
    <location>
        <position position="89"/>
    </location>
    <ligand>
        <name>Zn(2+)</name>
        <dbReference type="ChEBI" id="CHEBI:29105"/>
    </ligand>
</feature>
<evidence type="ECO:0000313" key="12">
    <source>
        <dbReference type="Proteomes" id="UP000469890"/>
    </source>
</evidence>
<gene>
    <name evidence="11" type="ORF">FB192DRAFT_1386771</name>
</gene>
<dbReference type="AlphaFoldDB" id="A0A8H4BC19"/>
<keyword evidence="5 9" id="KW-0862">Zinc</keyword>
<dbReference type="PROSITE" id="PS00704">
    <property type="entry name" value="PROK_CO2_ANHYDRASE_1"/>
    <property type="match status" value="1"/>
</dbReference>
<evidence type="ECO:0000256" key="6">
    <source>
        <dbReference type="ARBA" id="ARBA00023239"/>
    </source>
</evidence>
<comment type="function">
    <text evidence="10">Reversible hydration of carbon dioxide.</text>
</comment>
<evidence type="ECO:0000256" key="1">
    <source>
        <dbReference type="ARBA" id="ARBA00006217"/>
    </source>
</evidence>
<dbReference type="Gene3D" id="3.40.1050.10">
    <property type="entry name" value="Carbonic anhydrase"/>
    <property type="match status" value="1"/>
</dbReference>
<evidence type="ECO:0000256" key="9">
    <source>
        <dbReference type="PIRSR" id="PIRSR601765-1"/>
    </source>
</evidence>
<dbReference type="EC" id="4.2.1.1" evidence="2 10"/>
<evidence type="ECO:0000256" key="3">
    <source>
        <dbReference type="ARBA" id="ARBA00014628"/>
    </source>
</evidence>
<keyword evidence="4 9" id="KW-0479">Metal-binding</keyword>
<keyword evidence="6 10" id="KW-0456">Lyase</keyword>
<dbReference type="GO" id="GO:0008270">
    <property type="term" value="F:zinc ion binding"/>
    <property type="evidence" value="ECO:0007669"/>
    <property type="project" value="UniProtKB-UniRule"/>
</dbReference>
<evidence type="ECO:0000313" key="11">
    <source>
        <dbReference type="EMBL" id="KAF1799425.1"/>
    </source>
</evidence>
<dbReference type="GO" id="GO:0015976">
    <property type="term" value="P:carbon utilization"/>
    <property type="evidence" value="ECO:0007669"/>
    <property type="project" value="InterPro"/>
</dbReference>
<protein>
    <recommendedName>
        <fullName evidence="3 10">Carbonic anhydrase</fullName>
        <ecNumber evidence="2 10">4.2.1.1</ecNumber>
    </recommendedName>
    <alternativeName>
        <fullName evidence="7 10">Carbonate dehydratase</fullName>
    </alternativeName>
</protein>
<dbReference type="Pfam" id="PF00484">
    <property type="entry name" value="Pro_CA"/>
    <property type="match status" value="1"/>
</dbReference>
<dbReference type="NCBIfam" id="NF007756">
    <property type="entry name" value="PRK10437.1"/>
    <property type="match status" value="1"/>
</dbReference>
<dbReference type="InterPro" id="IPR036874">
    <property type="entry name" value="Carbonic_anhydrase_sf"/>
</dbReference>
<name>A0A8H4BC19_MUCCL</name>
<dbReference type="PANTHER" id="PTHR11002">
    <property type="entry name" value="CARBONIC ANHYDRASE"/>
    <property type="match status" value="1"/>
</dbReference>
<accession>A0A8H4BC19</accession>
<sequence>MSNDHIHYTRDILSGLSPLVLTTSDDEDGDEEHQCVPGTNMLKYDPKDKALNSLLDNNRRWAAAVMKEDPHIFSSIAQKQEPKLLWIGCSDSRVPANVILALPPGELFVHRNIANVVNHSDMNMLSVLQYSVEVLQVEHIIVCGHYNCGGVTAACGNKQYGLIDNWLRSIKDVYRLHQDEMQQLTSDRERIRLLFDLNAVNSAKNICHSTIVQNAWKNGQPLTVHAWAYDIEDGLIKKLDWCVSDNKTLEEIYHH</sequence>
<organism evidence="11 12">
    <name type="scientific">Mucor circinelloides f. lusitanicus</name>
    <name type="common">Mucor racemosus var. lusitanicus</name>
    <dbReference type="NCBI Taxonomy" id="29924"/>
    <lineage>
        <taxon>Eukaryota</taxon>
        <taxon>Fungi</taxon>
        <taxon>Fungi incertae sedis</taxon>
        <taxon>Mucoromycota</taxon>
        <taxon>Mucoromycotina</taxon>
        <taxon>Mucoromycetes</taxon>
        <taxon>Mucorales</taxon>
        <taxon>Mucorineae</taxon>
        <taxon>Mucoraceae</taxon>
        <taxon>Mucor</taxon>
    </lineage>
</organism>
<dbReference type="InterPro" id="IPR015892">
    <property type="entry name" value="Carbonic_anhydrase_CS"/>
</dbReference>
<evidence type="ECO:0000256" key="10">
    <source>
        <dbReference type="RuleBase" id="RU003956"/>
    </source>
</evidence>
<evidence type="ECO:0000256" key="8">
    <source>
        <dbReference type="ARBA" id="ARBA00048348"/>
    </source>
</evidence>
<feature type="binding site" evidence="9">
    <location>
        <position position="148"/>
    </location>
    <ligand>
        <name>Zn(2+)</name>
        <dbReference type="ChEBI" id="CHEBI:29105"/>
    </ligand>
</feature>
<comment type="caution">
    <text evidence="11">The sequence shown here is derived from an EMBL/GenBank/DDBJ whole genome shotgun (WGS) entry which is preliminary data.</text>
</comment>
<dbReference type="EMBL" id="JAAECE010000006">
    <property type="protein sequence ID" value="KAF1799425.1"/>
    <property type="molecule type" value="Genomic_DNA"/>
</dbReference>
<proteinExistence type="inferred from homology"/>
<dbReference type="SMART" id="SM00947">
    <property type="entry name" value="Pro_CA"/>
    <property type="match status" value="1"/>
</dbReference>